<feature type="region of interest" description="Disordered" evidence="9">
    <location>
        <begin position="308"/>
        <end position="340"/>
    </location>
</feature>
<evidence type="ECO:0000256" key="6">
    <source>
        <dbReference type="ARBA" id="ARBA00022771"/>
    </source>
</evidence>
<dbReference type="AlphaFoldDB" id="F0VLW8"/>
<feature type="compositionally biased region" description="Polar residues" evidence="9">
    <location>
        <begin position="126"/>
        <end position="135"/>
    </location>
</feature>
<evidence type="ECO:0000256" key="5">
    <source>
        <dbReference type="ARBA" id="ARBA00022737"/>
    </source>
</evidence>
<keyword evidence="6" id="KW-0863">Zinc-finger</keyword>
<dbReference type="GO" id="GO:0008270">
    <property type="term" value="F:zinc ion binding"/>
    <property type="evidence" value="ECO:0007669"/>
    <property type="project" value="UniProtKB-KW"/>
</dbReference>
<dbReference type="Gene3D" id="1.20.120.1750">
    <property type="match status" value="1"/>
</dbReference>
<feature type="compositionally biased region" description="Low complexity" evidence="9">
    <location>
        <begin position="320"/>
        <end position="330"/>
    </location>
</feature>
<dbReference type="InterPro" id="IPR002867">
    <property type="entry name" value="IBR_dom"/>
</dbReference>
<feature type="compositionally biased region" description="Polar residues" evidence="9">
    <location>
        <begin position="266"/>
        <end position="279"/>
    </location>
</feature>
<dbReference type="eggNOG" id="ENOG502QZMK">
    <property type="taxonomic scope" value="Eukaryota"/>
</dbReference>
<dbReference type="GO" id="GO:0061630">
    <property type="term" value="F:ubiquitin protein ligase activity"/>
    <property type="evidence" value="ECO:0007669"/>
    <property type="project" value="UniProtKB-EC"/>
</dbReference>
<evidence type="ECO:0000313" key="12">
    <source>
        <dbReference type="EMBL" id="CEL68950.1"/>
    </source>
</evidence>
<accession>F0VLW8</accession>
<keyword evidence="4" id="KW-0479">Metal-binding</keyword>
<keyword evidence="7" id="KW-0833">Ubl conjugation pathway</keyword>
<keyword evidence="5" id="KW-0677">Repeat</keyword>
<dbReference type="GO" id="GO:0016567">
    <property type="term" value="P:protein ubiquitination"/>
    <property type="evidence" value="ECO:0007669"/>
    <property type="project" value="InterPro"/>
</dbReference>
<feature type="region of interest" description="Disordered" evidence="9">
    <location>
        <begin position="126"/>
        <end position="153"/>
    </location>
</feature>
<dbReference type="EMBL" id="FR823391">
    <property type="protein sequence ID" value="CBZ54246.1"/>
    <property type="molecule type" value="Genomic_DNA"/>
</dbReference>
<keyword evidence="13" id="KW-1185">Reference proteome</keyword>
<reference evidence="13" key="3">
    <citation type="journal article" date="2012" name="PLoS Pathog.">
        <title>Comparative genomics of the apicomplexan parasites Toxoplasma gondii and Neospora caninum: Coccidia differing in host range and transmission strategy.</title>
        <authorList>
            <person name="Reid A.J."/>
            <person name="Vermont S.J."/>
            <person name="Cotton J.A."/>
            <person name="Harris D."/>
            <person name="Hill-Cawthorne G.A."/>
            <person name="Konen-Waisman S."/>
            <person name="Latham S.M."/>
            <person name="Mourier T."/>
            <person name="Norton R."/>
            <person name="Quail M.A."/>
            <person name="Sanders M."/>
            <person name="Shanmugam D."/>
            <person name="Sohal A."/>
            <person name="Wasmuth J.D."/>
            <person name="Brunk B."/>
            <person name="Grigg M.E."/>
            <person name="Howard J.C."/>
            <person name="Parkinson J."/>
            <person name="Roos D.S."/>
            <person name="Trees A.J."/>
            <person name="Berriman M."/>
            <person name="Pain A."/>
            <person name="Wastling J.M."/>
        </authorList>
    </citation>
    <scope>NUCLEOTIDE SEQUENCE [LARGE SCALE GENOMIC DNA]</scope>
    <source>
        <strain evidence="13">Liverpool</strain>
    </source>
</reference>
<feature type="compositionally biased region" description="Low complexity" evidence="9">
    <location>
        <begin position="243"/>
        <end position="254"/>
    </location>
</feature>
<keyword evidence="8" id="KW-0862">Zinc</keyword>
<feature type="compositionally biased region" description="Basic and acidic residues" evidence="9">
    <location>
        <begin position="610"/>
        <end position="626"/>
    </location>
</feature>
<dbReference type="EC" id="2.3.2.31" evidence="2"/>
<dbReference type="Pfam" id="PF01485">
    <property type="entry name" value="IBR"/>
    <property type="match status" value="1"/>
</dbReference>
<feature type="compositionally biased region" description="Basic and acidic residues" evidence="9">
    <location>
        <begin position="637"/>
        <end position="649"/>
    </location>
</feature>
<feature type="region of interest" description="Disordered" evidence="9">
    <location>
        <begin position="530"/>
        <end position="682"/>
    </location>
</feature>
<proteinExistence type="predicted"/>
<dbReference type="OMA" id="CKRRCLI"/>
<evidence type="ECO:0000313" key="13">
    <source>
        <dbReference type="Proteomes" id="UP000007494"/>
    </source>
</evidence>
<dbReference type="InterPro" id="IPR031127">
    <property type="entry name" value="E3_UB_ligase_RBR"/>
</dbReference>
<dbReference type="OrthoDB" id="10009520at2759"/>
<feature type="compositionally biased region" description="Basic and acidic residues" evidence="9">
    <location>
        <begin position="85"/>
        <end position="96"/>
    </location>
</feature>
<keyword evidence="3" id="KW-0808">Transferase</keyword>
<dbReference type="CDD" id="cd20335">
    <property type="entry name" value="BRcat_RBR"/>
    <property type="match status" value="1"/>
</dbReference>
<feature type="region of interest" description="Disordered" evidence="9">
    <location>
        <begin position="235"/>
        <end position="289"/>
    </location>
</feature>
<dbReference type="Pfam" id="PF26200">
    <property type="entry name" value="Rcat_RNF216"/>
    <property type="match status" value="1"/>
</dbReference>
<reference evidence="12" key="4">
    <citation type="journal article" date="2015" name="PLoS ONE">
        <title>Comprehensive Evaluation of Toxoplasma gondii VEG and Neospora caninum LIV Genomes with Tachyzoite Stage Transcriptome and Proteome Defines Novel Transcript Features.</title>
        <authorList>
            <person name="Ramaprasad A."/>
            <person name="Mourier T."/>
            <person name="Naeem R."/>
            <person name="Malas T.B."/>
            <person name="Moussa E."/>
            <person name="Panigrahi A."/>
            <person name="Vermont S.J."/>
            <person name="Otto T.D."/>
            <person name="Wastling J."/>
            <person name="Pain A."/>
        </authorList>
    </citation>
    <scope>NUCLEOTIDE SEQUENCE</scope>
    <source>
        <strain evidence="12">Liverpool</strain>
    </source>
</reference>
<evidence type="ECO:0000256" key="7">
    <source>
        <dbReference type="ARBA" id="ARBA00022786"/>
    </source>
</evidence>
<dbReference type="RefSeq" id="XP_003884277.1">
    <property type="nucleotide sequence ID" value="XM_003884228.1"/>
</dbReference>
<evidence type="ECO:0000256" key="9">
    <source>
        <dbReference type="SAM" id="MobiDB-lite"/>
    </source>
</evidence>
<gene>
    <name evidence="12" type="ORF">BN1204_046780</name>
    <name evidence="11" type="ORF">NCLIV_046780</name>
</gene>
<dbReference type="InterPro" id="IPR044066">
    <property type="entry name" value="TRIAD_supradom"/>
</dbReference>
<dbReference type="PANTHER" id="PTHR11685">
    <property type="entry name" value="RBR FAMILY RING FINGER AND IBR DOMAIN-CONTAINING"/>
    <property type="match status" value="1"/>
</dbReference>
<feature type="region of interest" description="Disordered" evidence="9">
    <location>
        <begin position="37"/>
        <end position="98"/>
    </location>
</feature>
<evidence type="ECO:0000256" key="2">
    <source>
        <dbReference type="ARBA" id="ARBA00012251"/>
    </source>
</evidence>
<reference evidence="11" key="1">
    <citation type="submission" date="2011-02" db="EMBL/GenBank/DDBJ databases">
        <authorList>
            <person name="Aslett M."/>
        </authorList>
    </citation>
    <scope>NUCLEOTIDE SEQUENCE</scope>
    <source>
        <strain evidence="11">Liverpool</strain>
    </source>
</reference>
<dbReference type="EMBL" id="LN714485">
    <property type="protein sequence ID" value="CEL68950.1"/>
    <property type="molecule type" value="Genomic_DNA"/>
</dbReference>
<evidence type="ECO:0000256" key="8">
    <source>
        <dbReference type="ARBA" id="ARBA00022833"/>
    </source>
</evidence>
<feature type="region of interest" description="Disordered" evidence="9">
    <location>
        <begin position="1"/>
        <end position="25"/>
    </location>
</feature>
<feature type="compositionally biased region" description="Basic and acidic residues" evidence="9">
    <location>
        <begin position="1"/>
        <end position="21"/>
    </location>
</feature>
<evidence type="ECO:0000256" key="1">
    <source>
        <dbReference type="ARBA" id="ARBA00001798"/>
    </source>
</evidence>
<sequence>MERKGLFRQDHPLGTRPDACKTKPKLRSARDLLQAFGGVLRQTTSAKGGRGREESGLLAAQEPPATFPSETRRPASPPTRARCVAQREEASTRDSGPKPLQCSICLEPMLATDSCIDLGCFSQGTDDVSAGPSTRTKPRRVSQEGPPAASAGVPHRLHTVCLRQYVTFSLQNYQVSSSPARDDADPGAAILRCPLPDCRRAVPQSVIRRLLLSPAEDAAAACAEDLFLGERQHAEGASESVPLSTSTLASAVAARNRRETRKDDGSTTASWFSTPSSSDLGLEGNAPPPASSLAVAAAAVIRRSRRDASDCESVQKENQPQRCAAAPAQPTHRSGTETNKEGQELYGVYLQREFEAYADTAGDVVRCMDPDCGYAFWWPVDAEWPSDEAERRGGEPCPKCKRRCLICGAAAHEEASCEQAWAMQNPATCAPRLGASAKKGGGAGAGRVPRKKLCFWRELRRVDSAFEEYKKAENLRDCMQCGATVHLETGCHRMRCRCGYKFCYVCGTPNATCGCVEVQGHGFLSLEEVRQSTQPRRRAGSAEAEGSGASRDRNPAQWPATAHTPAPTAASRRGKREHVSLFEEPQTGARLGRPAPPGPRTPAAARHRRASETEKLGGRRRAESRGSSRSARVAKTNQKEESGENEGKAGRRRRAPSAAPDKELPARATKHARGAEAAPKRV</sequence>
<evidence type="ECO:0000313" key="11">
    <source>
        <dbReference type="EMBL" id="CBZ54246.1"/>
    </source>
</evidence>
<dbReference type="GeneID" id="13442177"/>
<dbReference type="InParanoid" id="F0VLW8"/>
<name>F0VLW8_NEOCL</name>
<dbReference type="PROSITE" id="PS51873">
    <property type="entry name" value="TRIAD"/>
    <property type="match status" value="1"/>
</dbReference>
<organism evidence="11 13">
    <name type="scientific">Neospora caninum (strain Liverpool)</name>
    <dbReference type="NCBI Taxonomy" id="572307"/>
    <lineage>
        <taxon>Eukaryota</taxon>
        <taxon>Sar</taxon>
        <taxon>Alveolata</taxon>
        <taxon>Apicomplexa</taxon>
        <taxon>Conoidasida</taxon>
        <taxon>Coccidia</taxon>
        <taxon>Eucoccidiorida</taxon>
        <taxon>Eimeriorina</taxon>
        <taxon>Sarcocystidae</taxon>
        <taxon>Neospora</taxon>
    </lineage>
</organism>
<evidence type="ECO:0000256" key="4">
    <source>
        <dbReference type="ARBA" id="ARBA00022723"/>
    </source>
</evidence>
<dbReference type="SUPFAM" id="SSF57850">
    <property type="entry name" value="RING/U-box"/>
    <property type="match status" value="1"/>
</dbReference>
<feature type="compositionally biased region" description="Basic and acidic residues" evidence="9">
    <location>
        <begin position="256"/>
        <end position="265"/>
    </location>
</feature>
<evidence type="ECO:0000256" key="3">
    <source>
        <dbReference type="ARBA" id="ARBA00022679"/>
    </source>
</evidence>
<dbReference type="VEuPathDB" id="ToxoDB:NCLIV_046780"/>
<comment type="catalytic activity">
    <reaction evidence="1">
        <text>[E2 ubiquitin-conjugating enzyme]-S-ubiquitinyl-L-cysteine + [acceptor protein]-L-lysine = [E2 ubiquitin-conjugating enzyme]-L-cysteine + [acceptor protein]-N(6)-ubiquitinyl-L-lysine.</text>
        <dbReference type="EC" id="2.3.2.31"/>
    </reaction>
</comment>
<reference evidence="11" key="2">
    <citation type="submission" date="2011-03" db="EMBL/GenBank/DDBJ databases">
        <title>Comparative genomics and transcriptomics of Neospora caninum and Toxoplasma gondii.</title>
        <authorList>
            <person name="Reid A.J."/>
            <person name="Sohal A."/>
            <person name="Harris D."/>
            <person name="Quail M."/>
            <person name="Sanders M."/>
            <person name="Berriman M."/>
            <person name="Wastling J.M."/>
            <person name="Pain A."/>
        </authorList>
    </citation>
    <scope>NUCLEOTIDE SEQUENCE</scope>
    <source>
        <strain evidence="11">Liverpool</strain>
    </source>
</reference>
<feature type="domain" description="RING-type" evidence="10">
    <location>
        <begin position="98"/>
        <end position="525"/>
    </location>
</feature>
<protein>
    <recommendedName>
        <fullName evidence="2">RBR-type E3 ubiquitin transferase</fullName>
        <ecNumber evidence="2">2.3.2.31</ecNumber>
    </recommendedName>
</protein>
<dbReference type="CDD" id="cd22584">
    <property type="entry name" value="Rcat_RBR_unk"/>
    <property type="match status" value="1"/>
</dbReference>
<evidence type="ECO:0000259" key="10">
    <source>
        <dbReference type="PROSITE" id="PS51873"/>
    </source>
</evidence>
<dbReference type="Proteomes" id="UP000007494">
    <property type="component" value="Chromosome X"/>
</dbReference>
<feature type="compositionally biased region" description="Low complexity" evidence="9">
    <location>
        <begin position="541"/>
        <end position="570"/>
    </location>
</feature>